<dbReference type="AlphaFoldDB" id="V8NRH0"/>
<evidence type="ECO:0000313" key="1">
    <source>
        <dbReference type="EMBL" id="ETE64531.1"/>
    </source>
</evidence>
<dbReference type="EMBL" id="AZIM01002209">
    <property type="protein sequence ID" value="ETE64531.1"/>
    <property type="molecule type" value="Genomic_DNA"/>
</dbReference>
<feature type="non-terminal residue" evidence="1">
    <location>
        <position position="154"/>
    </location>
</feature>
<accession>V8NRH0</accession>
<dbReference type="OrthoDB" id="5849210at2759"/>
<name>V8NRH0_OPHHA</name>
<comment type="caution">
    <text evidence="1">The sequence shown here is derived from an EMBL/GenBank/DDBJ whole genome shotgun (WGS) entry which is preliminary data.</text>
</comment>
<protein>
    <submittedName>
        <fullName evidence="1">Uncharacterized protein</fullName>
    </submittedName>
</protein>
<reference evidence="1 2" key="1">
    <citation type="journal article" date="2013" name="Proc. Natl. Acad. Sci. U.S.A.">
        <title>The king cobra genome reveals dynamic gene evolution and adaptation in the snake venom system.</title>
        <authorList>
            <person name="Vonk F.J."/>
            <person name="Casewell N.R."/>
            <person name="Henkel C.V."/>
            <person name="Heimberg A.M."/>
            <person name="Jansen H.J."/>
            <person name="McCleary R.J."/>
            <person name="Kerkkamp H.M."/>
            <person name="Vos R.A."/>
            <person name="Guerreiro I."/>
            <person name="Calvete J.J."/>
            <person name="Wuster W."/>
            <person name="Woods A.E."/>
            <person name="Logan J.M."/>
            <person name="Harrison R.A."/>
            <person name="Castoe T.A."/>
            <person name="de Koning A.P."/>
            <person name="Pollock D.D."/>
            <person name="Yandell M."/>
            <person name="Calderon D."/>
            <person name="Renjifo C."/>
            <person name="Currier R.B."/>
            <person name="Salgado D."/>
            <person name="Pla D."/>
            <person name="Sanz L."/>
            <person name="Hyder A.S."/>
            <person name="Ribeiro J.M."/>
            <person name="Arntzen J.W."/>
            <person name="van den Thillart G.E."/>
            <person name="Boetzer M."/>
            <person name="Pirovano W."/>
            <person name="Dirks R.P."/>
            <person name="Spaink H.P."/>
            <person name="Duboule D."/>
            <person name="McGlinn E."/>
            <person name="Kini R.M."/>
            <person name="Richardson M.K."/>
        </authorList>
    </citation>
    <scope>NUCLEOTIDE SEQUENCE</scope>
    <source>
        <tissue evidence="1">Blood</tissue>
    </source>
</reference>
<gene>
    <name evidence="1" type="ORF">L345_09699</name>
</gene>
<proteinExistence type="predicted"/>
<keyword evidence="2" id="KW-1185">Reference proteome</keyword>
<organism evidence="1 2">
    <name type="scientific">Ophiophagus hannah</name>
    <name type="common">King cobra</name>
    <name type="synonym">Naja hannah</name>
    <dbReference type="NCBI Taxonomy" id="8665"/>
    <lineage>
        <taxon>Eukaryota</taxon>
        <taxon>Metazoa</taxon>
        <taxon>Chordata</taxon>
        <taxon>Craniata</taxon>
        <taxon>Vertebrata</taxon>
        <taxon>Euteleostomi</taxon>
        <taxon>Lepidosauria</taxon>
        <taxon>Squamata</taxon>
        <taxon>Bifurcata</taxon>
        <taxon>Unidentata</taxon>
        <taxon>Episquamata</taxon>
        <taxon>Toxicofera</taxon>
        <taxon>Serpentes</taxon>
        <taxon>Colubroidea</taxon>
        <taxon>Elapidae</taxon>
        <taxon>Elapinae</taxon>
        <taxon>Ophiophagus</taxon>
    </lineage>
</organism>
<dbReference type="Proteomes" id="UP000018936">
    <property type="component" value="Unassembled WGS sequence"/>
</dbReference>
<evidence type="ECO:0000313" key="2">
    <source>
        <dbReference type="Proteomes" id="UP000018936"/>
    </source>
</evidence>
<sequence length="154" mass="17317">MQLDHILNKDIQVFKVSPAPDKMREVRLQWYRHVVRADVESIVKWALALSPDGWECNEHDTLTQLCTFLGCSLSYPTNTTKDNAAVTGICGFSLLSISKPGPVDKPQVLKTQLTLFCVAYLINKTWKKIVSGIPFQRQECNKISSNAENSAISY</sequence>
<feature type="non-terminal residue" evidence="1">
    <location>
        <position position="1"/>
    </location>
</feature>